<dbReference type="EC" id="2.7.1.11" evidence="15"/>
<feature type="binding site" description="in other chain" evidence="15">
    <location>
        <begin position="124"/>
        <end position="126"/>
    </location>
    <ligand>
        <name>substrate</name>
        <note>ligand shared between dimeric partners</note>
    </ligand>
</feature>
<dbReference type="PIRSF" id="PIRSF000532">
    <property type="entry name" value="ATP_PFK_prok"/>
    <property type="match status" value="1"/>
</dbReference>
<dbReference type="NCBIfam" id="TIGR02482">
    <property type="entry name" value="PFKA_ATP"/>
    <property type="match status" value="1"/>
</dbReference>
<dbReference type="InterPro" id="IPR012003">
    <property type="entry name" value="ATP_PFK_prok-type"/>
</dbReference>
<evidence type="ECO:0000259" key="16">
    <source>
        <dbReference type="Pfam" id="PF00365"/>
    </source>
</evidence>
<evidence type="ECO:0000313" key="18">
    <source>
        <dbReference type="Proteomes" id="UP001209076"/>
    </source>
</evidence>
<dbReference type="HAMAP" id="MF_00339">
    <property type="entry name" value="Phosphofructokinase_I_B1"/>
    <property type="match status" value="1"/>
</dbReference>
<feature type="binding site" evidence="15">
    <location>
        <position position="102"/>
    </location>
    <ligand>
        <name>Mg(2+)</name>
        <dbReference type="ChEBI" id="CHEBI:18420"/>
        <note>catalytic</note>
    </ligand>
</feature>
<dbReference type="Proteomes" id="UP001209076">
    <property type="component" value="Unassembled WGS sequence"/>
</dbReference>
<evidence type="ECO:0000256" key="8">
    <source>
        <dbReference type="ARBA" id="ARBA00022723"/>
    </source>
</evidence>
<evidence type="ECO:0000256" key="2">
    <source>
        <dbReference type="ARBA" id="ARBA00002659"/>
    </source>
</evidence>
<keyword evidence="18" id="KW-1185">Reference proteome</keyword>
<feature type="domain" description="Phosphofructokinase" evidence="16">
    <location>
        <begin position="2"/>
        <end position="274"/>
    </location>
</feature>
<evidence type="ECO:0000256" key="10">
    <source>
        <dbReference type="ARBA" id="ARBA00022777"/>
    </source>
</evidence>
<evidence type="ECO:0000256" key="6">
    <source>
        <dbReference type="ARBA" id="ARBA00022533"/>
    </source>
</evidence>
<dbReference type="Gene3D" id="3.40.50.460">
    <property type="entry name" value="Phosphofructokinase domain"/>
    <property type="match status" value="1"/>
</dbReference>
<comment type="cofactor">
    <cofactor evidence="1 15">
        <name>Mg(2+)</name>
        <dbReference type="ChEBI" id="CHEBI:18420"/>
    </cofactor>
</comment>
<feature type="binding site" evidence="15">
    <location>
        <begin position="20"/>
        <end position="24"/>
    </location>
    <ligand>
        <name>ADP</name>
        <dbReference type="ChEBI" id="CHEBI:456216"/>
        <note>allosteric activator; ligand shared between dimeric partners</note>
    </ligand>
</feature>
<feature type="binding site" evidence="15">
    <location>
        <begin position="71"/>
        <end position="72"/>
    </location>
    <ligand>
        <name>ATP</name>
        <dbReference type="ChEBI" id="CHEBI:30616"/>
    </ligand>
</feature>
<evidence type="ECO:0000256" key="12">
    <source>
        <dbReference type="ARBA" id="ARBA00022842"/>
    </source>
</evidence>
<dbReference type="InterPro" id="IPR022953">
    <property type="entry name" value="ATP_PFK"/>
</dbReference>
<keyword evidence="6 15" id="KW-0021">Allosteric enzyme</keyword>
<comment type="catalytic activity">
    <reaction evidence="14 15">
        <text>beta-D-fructose 6-phosphate + ATP = beta-D-fructose 1,6-bisphosphate + ADP + H(+)</text>
        <dbReference type="Rhea" id="RHEA:16109"/>
        <dbReference type="ChEBI" id="CHEBI:15378"/>
        <dbReference type="ChEBI" id="CHEBI:30616"/>
        <dbReference type="ChEBI" id="CHEBI:32966"/>
        <dbReference type="ChEBI" id="CHEBI:57634"/>
        <dbReference type="ChEBI" id="CHEBI:456216"/>
        <dbReference type="EC" id="2.7.1.11"/>
    </reaction>
</comment>
<evidence type="ECO:0000256" key="11">
    <source>
        <dbReference type="ARBA" id="ARBA00022840"/>
    </source>
</evidence>
<feature type="active site" description="Proton acceptor" evidence="15">
    <location>
        <position position="126"/>
    </location>
</feature>
<keyword evidence="13 15" id="KW-0324">Glycolysis</keyword>
<evidence type="ECO:0000256" key="7">
    <source>
        <dbReference type="ARBA" id="ARBA00022679"/>
    </source>
</evidence>
<comment type="pathway">
    <text evidence="4 15">Carbohydrate degradation; glycolysis; D-glyceraldehyde 3-phosphate and glycerone phosphate from D-glucose: step 3/4.</text>
</comment>
<keyword evidence="11 15" id="KW-0067">ATP-binding</keyword>
<feature type="binding site" description="in other chain" evidence="15">
    <location>
        <begin position="168"/>
        <end position="170"/>
    </location>
    <ligand>
        <name>substrate</name>
        <note>ligand shared between dimeric partners</note>
    </ligand>
</feature>
<evidence type="ECO:0000313" key="17">
    <source>
        <dbReference type="EMBL" id="MCU0104385.1"/>
    </source>
</evidence>
<accession>A0ABT2PTW0</accession>
<dbReference type="InterPro" id="IPR000023">
    <property type="entry name" value="Phosphofructokinase_dom"/>
</dbReference>
<evidence type="ECO:0000256" key="5">
    <source>
        <dbReference type="ARBA" id="ARBA00022490"/>
    </source>
</evidence>
<dbReference type="Gene3D" id="3.40.50.450">
    <property type="match status" value="1"/>
</dbReference>
<dbReference type="PANTHER" id="PTHR13697:SF4">
    <property type="entry name" value="ATP-DEPENDENT 6-PHOSPHOFRUCTOKINASE"/>
    <property type="match status" value="1"/>
</dbReference>
<proteinExistence type="inferred from homology"/>
<evidence type="ECO:0000256" key="3">
    <source>
        <dbReference type="ARBA" id="ARBA00004496"/>
    </source>
</evidence>
<comment type="similarity">
    <text evidence="15">Belongs to the phosphofructokinase type A (PFKA) family. ATP-dependent PFK group I subfamily. Prokaryotic clade 'B1' sub-subfamily.</text>
</comment>
<keyword evidence="12 15" id="KW-0460">Magnesium</keyword>
<feature type="binding site" evidence="15">
    <location>
        <position position="10"/>
    </location>
    <ligand>
        <name>ATP</name>
        <dbReference type="ChEBI" id="CHEBI:30616"/>
    </ligand>
</feature>
<protein>
    <recommendedName>
        <fullName evidence="15">ATP-dependent 6-phosphofructokinase</fullName>
        <shortName evidence="15">ATP-PFK</shortName>
        <shortName evidence="15">Phosphofructokinase</shortName>
        <ecNumber evidence="15">2.7.1.11</ecNumber>
    </recommendedName>
    <alternativeName>
        <fullName evidence="15">Phosphohexokinase</fullName>
    </alternativeName>
</protein>
<dbReference type="GO" id="GO:0003872">
    <property type="term" value="F:6-phosphofructokinase activity"/>
    <property type="evidence" value="ECO:0007669"/>
    <property type="project" value="UniProtKB-EC"/>
</dbReference>
<feature type="binding site" evidence="15">
    <location>
        <position position="161"/>
    </location>
    <ligand>
        <name>substrate</name>
        <note>ligand shared between dimeric partners</note>
    </ligand>
</feature>
<feature type="binding site" description="in other chain" evidence="15">
    <location>
        <begin position="184"/>
        <end position="186"/>
    </location>
    <ligand>
        <name>ADP</name>
        <dbReference type="ChEBI" id="CHEBI:456216"/>
        <note>allosteric activator; ligand shared between dimeric partners</note>
    </ligand>
</feature>
<gene>
    <name evidence="15 17" type="primary">pfkA</name>
    <name evidence="17" type="ORF">N7603_01790</name>
</gene>
<evidence type="ECO:0000256" key="9">
    <source>
        <dbReference type="ARBA" id="ARBA00022741"/>
    </source>
</evidence>
<dbReference type="EMBL" id="JAOEGN010000002">
    <property type="protein sequence ID" value="MCU0104385.1"/>
    <property type="molecule type" value="Genomic_DNA"/>
</dbReference>
<comment type="function">
    <text evidence="2 15">Catalyzes the phosphorylation of D-fructose 6-phosphate to fructose 1,6-bisphosphate by ATP, the first committing step of glycolysis.</text>
</comment>
<keyword evidence="5 15" id="KW-0963">Cytoplasm</keyword>
<name>A0ABT2PTW0_9MOLU</name>
<dbReference type="InterPro" id="IPR012828">
    <property type="entry name" value="PFKA_ATP_prok"/>
</dbReference>
<dbReference type="PRINTS" id="PR00476">
    <property type="entry name" value="PHFRCTKINASE"/>
</dbReference>
<keyword evidence="9 15" id="KW-0547">Nucleotide-binding</keyword>
<evidence type="ECO:0000256" key="14">
    <source>
        <dbReference type="ARBA" id="ARBA00048070"/>
    </source>
</evidence>
<feature type="binding site" description="in other chain" evidence="15">
    <location>
        <position position="153"/>
    </location>
    <ligand>
        <name>ADP</name>
        <dbReference type="ChEBI" id="CHEBI:456216"/>
        <note>allosteric activator; ligand shared between dimeric partners</note>
    </ligand>
</feature>
<comment type="subunit">
    <text evidence="15">Homotetramer.</text>
</comment>
<comment type="caution">
    <text evidence="17">The sequence shown here is derived from an EMBL/GenBank/DDBJ whole genome shotgun (WGS) entry which is preliminary data.</text>
</comment>
<dbReference type="InterPro" id="IPR035966">
    <property type="entry name" value="PKF_sf"/>
</dbReference>
<comment type="caution">
    <text evidence="15">Lacks conserved residue(s) required for the propagation of feature annotation.</text>
</comment>
<keyword evidence="8 15" id="KW-0479">Metal-binding</keyword>
<evidence type="ECO:0000256" key="15">
    <source>
        <dbReference type="HAMAP-Rule" id="MF_00339"/>
    </source>
</evidence>
<keyword evidence="7 15" id="KW-0808">Transferase</keyword>
<feature type="binding site" description="in other chain" evidence="15">
    <location>
        <begin position="248"/>
        <end position="251"/>
    </location>
    <ligand>
        <name>substrate</name>
        <note>ligand shared between dimeric partners</note>
    </ligand>
</feature>
<dbReference type="PANTHER" id="PTHR13697">
    <property type="entry name" value="PHOSPHOFRUCTOKINASE"/>
    <property type="match status" value="1"/>
</dbReference>
<comment type="subcellular location">
    <subcellularLocation>
        <location evidence="3 15">Cytoplasm</location>
    </subcellularLocation>
</comment>
<keyword evidence="10 15" id="KW-0418">Kinase</keyword>
<evidence type="ECO:0000256" key="13">
    <source>
        <dbReference type="ARBA" id="ARBA00023152"/>
    </source>
</evidence>
<evidence type="ECO:0000256" key="4">
    <source>
        <dbReference type="ARBA" id="ARBA00004679"/>
    </source>
</evidence>
<feature type="binding site" evidence="15">
    <location>
        <begin position="101"/>
        <end position="104"/>
    </location>
    <ligand>
        <name>ATP</name>
        <dbReference type="ChEBI" id="CHEBI:30616"/>
    </ligand>
</feature>
<dbReference type="RefSeq" id="WP_262095610.1">
    <property type="nucleotide sequence ID" value="NZ_JAOEGN010000002.1"/>
</dbReference>
<sequence length="317" mass="34006">MKIAVLTSGGDAPGMNPAIRAVVRAAINSGHEIYGVMDGYAGLVSGSFEKMSRKSVSEILDKGGTILGTARLKEFNKPEVRQIAIHNLREEGIEALVVIGGDGTYRGAEALTEMGFPVIGLPGTIDNDLPCTDYTIGFHTALETIVDALDKIRDTSSSHQRCSIVETMGRHCGDLAVSAGLSCGAEFIITPEHPMNKEDIIERLKIHKSEGRRNAIIVITENVCNVHEFAEEITAKSGFACRATVLGYVQRGGSPCAEDRILAGRMGAYAIDLLSQGISGVAVGIQSNKMVHYPFSKVLASKTEPMDEIFELATKIR</sequence>
<dbReference type="Pfam" id="PF00365">
    <property type="entry name" value="PFK"/>
    <property type="match status" value="1"/>
</dbReference>
<feature type="binding site" evidence="15">
    <location>
        <position position="242"/>
    </location>
    <ligand>
        <name>substrate</name>
        <note>ligand shared between dimeric partners</note>
    </ligand>
</feature>
<dbReference type="NCBIfam" id="NF002872">
    <property type="entry name" value="PRK03202.1"/>
    <property type="match status" value="1"/>
</dbReference>
<feature type="binding site" description="in other chain" evidence="15">
    <location>
        <position position="221"/>
    </location>
    <ligand>
        <name>substrate</name>
        <note>ligand shared between dimeric partners</note>
    </ligand>
</feature>
<reference evidence="18" key="1">
    <citation type="submission" date="2023-07" db="EMBL/GenBank/DDBJ databases">
        <title>Novel Mycoplasma species identified in domestic and wild animals.</title>
        <authorList>
            <person name="Volokhov D.V."/>
            <person name="Furtak V.A."/>
            <person name="Zagorodnyaya T.A."/>
        </authorList>
    </citation>
    <scope>NUCLEOTIDE SEQUENCE [LARGE SCALE GENOMIC DNA]</scope>
    <source>
        <strain evidence="18">92-19</strain>
    </source>
</reference>
<comment type="activity regulation">
    <text evidence="15">Allosterically activated by ADP and other diphosphonucleosides, and allosterically inhibited by phosphoenolpyruvate.</text>
</comment>
<dbReference type="SUPFAM" id="SSF53784">
    <property type="entry name" value="Phosphofructokinase"/>
    <property type="match status" value="1"/>
</dbReference>
<evidence type="ECO:0000256" key="1">
    <source>
        <dbReference type="ARBA" id="ARBA00001946"/>
    </source>
</evidence>
<organism evidence="17 18">
    <name type="scientific">Paracholeplasma vituli</name>
    <dbReference type="NCBI Taxonomy" id="69473"/>
    <lineage>
        <taxon>Bacteria</taxon>
        <taxon>Bacillati</taxon>
        <taxon>Mycoplasmatota</taxon>
        <taxon>Mollicutes</taxon>
        <taxon>Acholeplasmatales</taxon>
        <taxon>Acholeplasmataceae</taxon>
        <taxon>Paracholeplasma</taxon>
    </lineage>
</organism>